<accession>A0ABV6DFB0</accession>
<evidence type="ECO:0000313" key="2">
    <source>
        <dbReference type="Proteomes" id="UP001589776"/>
    </source>
</evidence>
<dbReference type="Pfam" id="PF10676">
    <property type="entry name" value="gerPA"/>
    <property type="match status" value="1"/>
</dbReference>
<dbReference type="RefSeq" id="WP_377468294.1">
    <property type="nucleotide sequence ID" value="NZ_JBHLWN010000014.1"/>
</dbReference>
<proteinExistence type="predicted"/>
<keyword evidence="2" id="KW-1185">Reference proteome</keyword>
<name>A0ABV6DFB0_9BACL</name>
<sequence>MPSFVGAFKVVSNGGTLNNGDTFIIAPTSSTKSYFGAGSSVTGDLSATFSLFSATITNDPDVVDDSTAKAATGS</sequence>
<dbReference type="Proteomes" id="UP001589776">
    <property type="component" value="Unassembled WGS sequence"/>
</dbReference>
<dbReference type="PANTHER" id="PTHR37808">
    <property type="entry name" value="SPORE GERMINATION PROTEIN-LIKE PROTEIN YDZR-RELATED"/>
    <property type="match status" value="1"/>
</dbReference>
<dbReference type="InterPro" id="IPR019618">
    <property type="entry name" value="Spore_germination_GerPA"/>
</dbReference>
<evidence type="ECO:0000313" key="1">
    <source>
        <dbReference type="EMBL" id="MFC0211321.1"/>
    </source>
</evidence>
<organism evidence="1 2">
    <name type="scientific">Paenibacillus chartarius</name>
    <dbReference type="NCBI Taxonomy" id="747481"/>
    <lineage>
        <taxon>Bacteria</taxon>
        <taxon>Bacillati</taxon>
        <taxon>Bacillota</taxon>
        <taxon>Bacilli</taxon>
        <taxon>Bacillales</taxon>
        <taxon>Paenibacillaceae</taxon>
        <taxon>Paenibacillus</taxon>
    </lineage>
</organism>
<gene>
    <name evidence="1" type="ORF">ACFFK0_02455</name>
</gene>
<reference evidence="1 2" key="1">
    <citation type="submission" date="2024-09" db="EMBL/GenBank/DDBJ databases">
        <authorList>
            <person name="Sun Q."/>
            <person name="Mori K."/>
        </authorList>
    </citation>
    <scope>NUCLEOTIDE SEQUENCE [LARGE SCALE GENOMIC DNA]</scope>
    <source>
        <strain evidence="1 2">CCM 7759</strain>
    </source>
</reference>
<dbReference type="EMBL" id="JBHLWN010000014">
    <property type="protein sequence ID" value="MFC0211321.1"/>
    <property type="molecule type" value="Genomic_DNA"/>
</dbReference>
<dbReference type="PANTHER" id="PTHR37808:SF3">
    <property type="entry name" value="SPORE GERMINATION PROTEIN GERPA-RELATED"/>
    <property type="match status" value="1"/>
</dbReference>
<comment type="caution">
    <text evidence="1">The sequence shown here is derived from an EMBL/GenBank/DDBJ whole genome shotgun (WGS) entry which is preliminary data.</text>
</comment>
<protein>
    <submittedName>
        <fullName evidence="1">Spore germination protein</fullName>
    </submittedName>
</protein>